<keyword evidence="4 7" id="KW-0812">Transmembrane</keyword>
<protein>
    <submittedName>
        <fullName evidence="10">Mechanosensitive ion channel</fullName>
    </submittedName>
</protein>
<dbReference type="PANTHER" id="PTHR30221:SF1">
    <property type="entry name" value="SMALL-CONDUCTANCE MECHANOSENSITIVE CHANNEL"/>
    <property type="match status" value="1"/>
</dbReference>
<dbReference type="InterPro" id="IPR010920">
    <property type="entry name" value="LSM_dom_sf"/>
</dbReference>
<evidence type="ECO:0000256" key="2">
    <source>
        <dbReference type="ARBA" id="ARBA00008017"/>
    </source>
</evidence>
<dbReference type="InterPro" id="IPR006685">
    <property type="entry name" value="MscS_channel_2nd"/>
</dbReference>
<dbReference type="InterPro" id="IPR045275">
    <property type="entry name" value="MscS_archaea/bacteria_type"/>
</dbReference>
<keyword evidence="6 7" id="KW-0472">Membrane</keyword>
<dbReference type="SUPFAM" id="SSF50182">
    <property type="entry name" value="Sm-like ribonucleoproteins"/>
    <property type="match status" value="1"/>
</dbReference>
<evidence type="ECO:0000256" key="5">
    <source>
        <dbReference type="ARBA" id="ARBA00022989"/>
    </source>
</evidence>
<dbReference type="InterPro" id="IPR023408">
    <property type="entry name" value="MscS_beta-dom_sf"/>
</dbReference>
<proteinExistence type="inferred from homology"/>
<dbReference type="Gene3D" id="2.30.30.60">
    <property type="match status" value="1"/>
</dbReference>
<dbReference type="GO" id="GO:0008381">
    <property type="term" value="F:mechanosensitive monoatomic ion channel activity"/>
    <property type="evidence" value="ECO:0007669"/>
    <property type="project" value="InterPro"/>
</dbReference>
<feature type="domain" description="Mechanosensitive ion channel MscS C-terminal" evidence="9">
    <location>
        <begin position="185"/>
        <end position="268"/>
    </location>
</feature>
<feature type="transmembrane region" description="Helical" evidence="7">
    <location>
        <begin position="20"/>
        <end position="41"/>
    </location>
</feature>
<dbReference type="Pfam" id="PF21082">
    <property type="entry name" value="MS_channel_3rd"/>
    <property type="match status" value="1"/>
</dbReference>
<dbReference type="Gene3D" id="1.10.287.1260">
    <property type="match status" value="1"/>
</dbReference>
<dbReference type="PANTHER" id="PTHR30221">
    <property type="entry name" value="SMALL-CONDUCTANCE MECHANOSENSITIVE CHANNEL"/>
    <property type="match status" value="1"/>
</dbReference>
<dbReference type="AlphaFoldDB" id="A0A848J415"/>
<dbReference type="InterPro" id="IPR011066">
    <property type="entry name" value="MscS_channel_C_sf"/>
</dbReference>
<evidence type="ECO:0000256" key="1">
    <source>
        <dbReference type="ARBA" id="ARBA00004651"/>
    </source>
</evidence>
<keyword evidence="5 7" id="KW-1133">Transmembrane helix</keyword>
<keyword evidence="11" id="KW-1185">Reference proteome</keyword>
<dbReference type="RefSeq" id="WP_169682082.1">
    <property type="nucleotide sequence ID" value="NZ_JABBNU010000007.1"/>
</dbReference>
<feature type="transmembrane region" description="Helical" evidence="7">
    <location>
        <begin position="91"/>
        <end position="109"/>
    </location>
</feature>
<dbReference type="Proteomes" id="UP000559010">
    <property type="component" value="Unassembled WGS sequence"/>
</dbReference>
<evidence type="ECO:0000256" key="4">
    <source>
        <dbReference type="ARBA" id="ARBA00022692"/>
    </source>
</evidence>
<comment type="similarity">
    <text evidence="2">Belongs to the MscS (TC 1.A.23) family.</text>
</comment>
<dbReference type="SUPFAM" id="SSF82861">
    <property type="entry name" value="Mechanosensitive channel protein MscS (YggB), transmembrane region"/>
    <property type="match status" value="1"/>
</dbReference>
<dbReference type="GO" id="GO:0005886">
    <property type="term" value="C:plasma membrane"/>
    <property type="evidence" value="ECO:0007669"/>
    <property type="project" value="UniProtKB-SubCell"/>
</dbReference>
<gene>
    <name evidence="10" type="ORF">HH304_12505</name>
</gene>
<comment type="caution">
    <text evidence="10">The sequence shown here is derived from an EMBL/GenBank/DDBJ whole genome shotgun (WGS) entry which is preliminary data.</text>
</comment>
<evidence type="ECO:0000259" key="8">
    <source>
        <dbReference type="Pfam" id="PF00924"/>
    </source>
</evidence>
<keyword evidence="3" id="KW-1003">Cell membrane</keyword>
<evidence type="ECO:0000256" key="7">
    <source>
        <dbReference type="SAM" id="Phobius"/>
    </source>
</evidence>
<feature type="transmembrane region" description="Helical" evidence="7">
    <location>
        <begin position="64"/>
        <end position="85"/>
    </location>
</feature>
<comment type="subcellular location">
    <subcellularLocation>
        <location evidence="1">Cell membrane</location>
        <topology evidence="1">Multi-pass membrane protein</topology>
    </subcellularLocation>
</comment>
<dbReference type="InterPro" id="IPR049278">
    <property type="entry name" value="MS_channel_C"/>
</dbReference>
<sequence>MFKKIKDSFIDQLNIYYDELITILPKLSVGIIIFLVFYFLAKGAQRFLSPRLAKKFDDVVMGKFITDIIFYSILLIGALFFLQIIGYGQMVVGIFSGAGVAAIIFGFAFKDIGENFIAGVIMAFNRPFKKGDLIKVGEEKGRVQAMTLRSTRIKTYDGKDIFIPNATIIKGNLTNYTVDGFLRYEISLGMDYGTDLAKTAEIIINTALKIDGVLKEPAPSVYLTDYGTNTVNLKYTIWVDLFDPTFRRFDIKSNVMMSVWNALNDAGFNMPGNIVEIKNYSTFPFKISTTKDNPE</sequence>
<feature type="domain" description="Mechanosensitive ion channel MscS" evidence="8">
    <location>
        <begin position="114"/>
        <end position="177"/>
    </location>
</feature>
<evidence type="ECO:0000313" key="10">
    <source>
        <dbReference type="EMBL" id="NMM49224.1"/>
    </source>
</evidence>
<accession>A0A848J415</accession>
<dbReference type="EMBL" id="JABBNU010000007">
    <property type="protein sequence ID" value="NMM49224.1"/>
    <property type="molecule type" value="Genomic_DNA"/>
</dbReference>
<reference evidence="10 11" key="1">
    <citation type="submission" date="2020-04" db="EMBL/GenBank/DDBJ databases">
        <title>Flammeovirgaceae bacterium KN852 isolated from deep sea.</title>
        <authorList>
            <person name="Zhang D.-C."/>
        </authorList>
    </citation>
    <scope>NUCLEOTIDE SEQUENCE [LARGE SCALE GENOMIC DNA]</scope>
    <source>
        <strain evidence="10 11">KN852</strain>
    </source>
</reference>
<dbReference type="Pfam" id="PF00924">
    <property type="entry name" value="MS_channel_2nd"/>
    <property type="match status" value="1"/>
</dbReference>
<name>A0A848J415_9BACT</name>
<dbReference type="InterPro" id="IPR011014">
    <property type="entry name" value="MscS_channel_TM-2"/>
</dbReference>
<dbReference type="SUPFAM" id="SSF82689">
    <property type="entry name" value="Mechanosensitive channel protein MscS (YggB), C-terminal domain"/>
    <property type="match status" value="1"/>
</dbReference>
<dbReference type="Gene3D" id="3.30.70.100">
    <property type="match status" value="1"/>
</dbReference>
<evidence type="ECO:0000256" key="3">
    <source>
        <dbReference type="ARBA" id="ARBA00022475"/>
    </source>
</evidence>
<evidence type="ECO:0000313" key="11">
    <source>
        <dbReference type="Proteomes" id="UP000559010"/>
    </source>
</evidence>
<evidence type="ECO:0000259" key="9">
    <source>
        <dbReference type="Pfam" id="PF21082"/>
    </source>
</evidence>
<organism evidence="10 11">
    <name type="scientific">Marinigracilibium pacificum</name>
    <dbReference type="NCBI Taxonomy" id="2729599"/>
    <lineage>
        <taxon>Bacteria</taxon>
        <taxon>Pseudomonadati</taxon>
        <taxon>Bacteroidota</taxon>
        <taxon>Cytophagia</taxon>
        <taxon>Cytophagales</taxon>
        <taxon>Flammeovirgaceae</taxon>
        <taxon>Marinigracilibium</taxon>
    </lineage>
</organism>
<evidence type="ECO:0000256" key="6">
    <source>
        <dbReference type="ARBA" id="ARBA00023136"/>
    </source>
</evidence>